<sequence length="154" mass="17115">MKKLLTLVVCCSLSAPSFGVDWIRDRIYTSSSYGNLGVNYDLGYHYTDSVKISVGSVVKPTLNSQYNLTGLEVGLMAKLHYHHQFESTDITPYITFGTGGIIAMSQKQEGFFSYQIGSGINLPLSERTNVFAGYKLHKFSDFSHGFELGMSFNL</sequence>
<gene>
    <name evidence="2" type="ORF">ABS251_04905</name>
</gene>
<organism evidence="2">
    <name type="scientific">Wolbachia endosymbiont of Ephestia elutella</name>
    <dbReference type="NCBI Taxonomy" id="3231696"/>
    <lineage>
        <taxon>Bacteria</taxon>
        <taxon>Pseudomonadati</taxon>
        <taxon>Pseudomonadota</taxon>
        <taxon>Alphaproteobacteria</taxon>
        <taxon>Rickettsiales</taxon>
        <taxon>Anaplasmataceae</taxon>
        <taxon>Wolbachieae</taxon>
        <taxon>Wolbachia</taxon>
    </lineage>
</organism>
<dbReference type="Gene3D" id="2.40.160.20">
    <property type="match status" value="1"/>
</dbReference>
<reference evidence="2" key="1">
    <citation type="submission" date="2024-06" db="EMBL/GenBank/DDBJ databases">
        <authorList>
            <person name="Al-Khalidi N."/>
            <person name="Al-Zurfi S.M."/>
            <person name="Lahuf A."/>
        </authorList>
    </citation>
    <scope>NUCLEOTIDE SEQUENCE</scope>
    <source>
        <strain evidence="2">Karbala-1</strain>
    </source>
</reference>
<dbReference type="SUPFAM" id="SSF56925">
    <property type="entry name" value="OMPA-like"/>
    <property type="match status" value="1"/>
</dbReference>
<dbReference type="AlphaFoldDB" id="A0AAU8MJZ2"/>
<proteinExistence type="predicted"/>
<dbReference type="InterPro" id="IPR011250">
    <property type="entry name" value="OMP/PagP_B-barrel"/>
</dbReference>
<accession>A0AAU8MJZ2</accession>
<name>A0AAU8MJZ2_9RICK</name>
<dbReference type="EMBL" id="CP159923">
    <property type="protein sequence ID" value="XCO72474.1"/>
    <property type="molecule type" value="Genomic_DNA"/>
</dbReference>
<evidence type="ECO:0000259" key="1">
    <source>
        <dbReference type="Pfam" id="PF01617"/>
    </source>
</evidence>
<dbReference type="InterPro" id="IPR002566">
    <property type="entry name" value="Msp4_OMP-like"/>
</dbReference>
<feature type="domain" description="Msp4/OMP-like" evidence="1">
    <location>
        <begin position="73"/>
        <end position="139"/>
    </location>
</feature>
<dbReference type="Pfam" id="PF01617">
    <property type="entry name" value="Surface_Ag_2"/>
    <property type="match status" value="1"/>
</dbReference>
<protein>
    <submittedName>
        <fullName evidence="2">Outer membrane beta-barrel protein</fullName>
    </submittedName>
</protein>
<evidence type="ECO:0000313" key="2">
    <source>
        <dbReference type="EMBL" id="XCO72474.1"/>
    </source>
</evidence>